<accession>A0A7H8QGY4</accession>
<dbReference type="EC" id="3.2.1.101" evidence="4 10"/>
<keyword evidence="15" id="KW-1185">Reference proteome</keyword>
<comment type="catalytic activity">
    <reaction evidence="1 10">
        <text>Random hydrolysis of (1-&gt;6)-alpha-D-mannosidic linkages in unbranched (1-&gt;6)-mannans.</text>
        <dbReference type="EC" id="3.2.1.101"/>
    </reaction>
</comment>
<evidence type="ECO:0000256" key="11">
    <source>
        <dbReference type="SAM" id="MobiDB-lite"/>
    </source>
</evidence>
<feature type="signal peptide" evidence="13">
    <location>
        <begin position="1"/>
        <end position="20"/>
    </location>
</feature>
<reference evidence="15" key="1">
    <citation type="submission" date="2020-06" db="EMBL/GenBank/DDBJ databases">
        <title>A chromosome-scale genome assembly of Talaromyces rugulosus W13939.</title>
        <authorList>
            <person name="Wang B."/>
            <person name="Guo L."/>
            <person name="Ye K."/>
            <person name="Wang L."/>
        </authorList>
    </citation>
    <scope>NUCLEOTIDE SEQUENCE [LARGE SCALE GENOMIC DNA]</scope>
    <source>
        <strain evidence="15">W13939</strain>
    </source>
</reference>
<comment type="subcellular location">
    <subcellularLocation>
        <location evidence="2">Endomembrane system</location>
    </subcellularLocation>
</comment>
<dbReference type="GO" id="GO:0008496">
    <property type="term" value="F:mannan endo-1,6-alpha-mannosidase activity"/>
    <property type="evidence" value="ECO:0007669"/>
    <property type="project" value="UniProtKB-UniRule"/>
</dbReference>
<dbReference type="SUPFAM" id="SSF48208">
    <property type="entry name" value="Six-hairpin glycosidases"/>
    <property type="match status" value="1"/>
</dbReference>
<dbReference type="OrthoDB" id="4187847at2759"/>
<feature type="transmembrane region" description="Helical" evidence="12">
    <location>
        <begin position="446"/>
        <end position="468"/>
    </location>
</feature>
<dbReference type="GeneID" id="55987788"/>
<keyword evidence="5 13" id="KW-0732">Signal</keyword>
<dbReference type="Proteomes" id="UP000509510">
    <property type="component" value="Chromosome I"/>
</dbReference>
<keyword evidence="8" id="KW-0325">Glycoprotein</keyword>
<keyword evidence="6 10" id="KW-0378">Hydrolase</keyword>
<dbReference type="Gene3D" id="1.50.10.20">
    <property type="match status" value="1"/>
</dbReference>
<proteinExistence type="inferred from homology"/>
<dbReference type="PANTHER" id="PTHR12145">
    <property type="entry name" value="MANNAN ENDO-1,6-ALPHA-MANNOSIDASE DCW1"/>
    <property type="match status" value="1"/>
</dbReference>
<sequence>MRLITSVLLAQLLSTPLVSAAITVNAQNADSLKSAAKTAAASSVKFYNDRASKLIPGKFDGTWWEAGAFFTFLINYWHWTGDDQYNDIVTEGMSWQGGPNNDFFTSNYSSYLGNDDQEFWALGAMTAAEQKFPDNSAPGSASWLALAQGSYNDFADRWNVDKESCKGGLRWQISPILSGYDAKNAISNGAFFQLAARLYRYTGNQSYADMAETVWDWSVQSVLFDNQTWFINDLTHISENCQDKSDMQWTYNYGSYLAGAAFMYNKTNGATKWKSGVEGLLGSVWATFFPSKYDNVLTEVACDPIKTCNRDQLCFKGLMADWLSKTAMLVPEQAAAIIPKLQASAVAAGKQCSGSGNQCGMQWYSSTYDGTSGIEQEMSALSIFANTLVSFATNGGSSPGYTPPSMPGPVTADDGGNSTSNPSGGQSSGDEYQPPKQTPITGGDRAGAAILTLLFSTSWLAGMAWLVVGGII</sequence>
<dbReference type="GO" id="GO:0012505">
    <property type="term" value="C:endomembrane system"/>
    <property type="evidence" value="ECO:0007669"/>
    <property type="project" value="UniProtKB-SubCell"/>
</dbReference>
<evidence type="ECO:0000256" key="6">
    <source>
        <dbReference type="ARBA" id="ARBA00022801"/>
    </source>
</evidence>
<dbReference type="InterPro" id="IPR014480">
    <property type="entry name" value="Mannan-1_6-alpha_mannosidase"/>
</dbReference>
<protein>
    <recommendedName>
        <fullName evidence="4 10">Mannan endo-1,6-alpha-mannosidase</fullName>
        <ecNumber evidence="4 10">3.2.1.101</ecNumber>
    </recommendedName>
</protein>
<dbReference type="PIRSF" id="PIRSF016302">
    <property type="entry name" value="Man_a_manosd"/>
    <property type="match status" value="1"/>
</dbReference>
<evidence type="ECO:0000256" key="9">
    <source>
        <dbReference type="ARBA" id="ARBA00023295"/>
    </source>
</evidence>
<dbReference type="GO" id="GO:0016052">
    <property type="term" value="P:carbohydrate catabolic process"/>
    <property type="evidence" value="ECO:0007669"/>
    <property type="project" value="InterPro"/>
</dbReference>
<comment type="similarity">
    <text evidence="3 10">Belongs to the glycosyl hydrolase 76 family.</text>
</comment>
<keyword evidence="9 10" id="KW-0326">Glycosidase</keyword>
<evidence type="ECO:0000256" key="1">
    <source>
        <dbReference type="ARBA" id="ARBA00001452"/>
    </source>
</evidence>
<feature type="region of interest" description="Disordered" evidence="11">
    <location>
        <begin position="396"/>
        <end position="443"/>
    </location>
</feature>
<organism evidence="14 15">
    <name type="scientific">Talaromyces rugulosus</name>
    <name type="common">Penicillium rugulosum</name>
    <dbReference type="NCBI Taxonomy" id="121627"/>
    <lineage>
        <taxon>Eukaryota</taxon>
        <taxon>Fungi</taxon>
        <taxon>Dikarya</taxon>
        <taxon>Ascomycota</taxon>
        <taxon>Pezizomycotina</taxon>
        <taxon>Eurotiomycetes</taxon>
        <taxon>Eurotiomycetidae</taxon>
        <taxon>Eurotiales</taxon>
        <taxon>Trichocomaceae</taxon>
        <taxon>Talaromyces</taxon>
        <taxon>Talaromyces sect. Islandici</taxon>
    </lineage>
</organism>
<dbReference type="PANTHER" id="PTHR12145:SF36">
    <property type="entry name" value="MANNAN ENDO-1,6-ALPHA-MANNOSIDASE DCW1"/>
    <property type="match status" value="1"/>
</dbReference>
<dbReference type="InterPro" id="IPR005198">
    <property type="entry name" value="Glyco_hydro_76"/>
</dbReference>
<evidence type="ECO:0000256" key="3">
    <source>
        <dbReference type="ARBA" id="ARBA00009699"/>
    </source>
</evidence>
<evidence type="ECO:0000256" key="5">
    <source>
        <dbReference type="ARBA" id="ARBA00022729"/>
    </source>
</evidence>
<feature type="chain" id="PRO_5028977007" description="Mannan endo-1,6-alpha-mannosidase" evidence="13">
    <location>
        <begin position="21"/>
        <end position="472"/>
    </location>
</feature>
<dbReference type="AlphaFoldDB" id="A0A7H8QGY4"/>
<dbReference type="FunFam" id="1.50.10.20:FF:000006">
    <property type="entry name" value="Mannan endo-1,6-alpha-mannosidase"/>
    <property type="match status" value="1"/>
</dbReference>
<feature type="compositionally biased region" description="Polar residues" evidence="11">
    <location>
        <begin position="416"/>
        <end position="430"/>
    </location>
</feature>
<dbReference type="Pfam" id="PF03663">
    <property type="entry name" value="Glyco_hydro_76"/>
    <property type="match status" value="1"/>
</dbReference>
<dbReference type="RefSeq" id="XP_035339376.1">
    <property type="nucleotide sequence ID" value="XM_035483483.1"/>
</dbReference>
<evidence type="ECO:0000256" key="8">
    <source>
        <dbReference type="ARBA" id="ARBA00023180"/>
    </source>
</evidence>
<dbReference type="InterPro" id="IPR008928">
    <property type="entry name" value="6-hairpin_glycosidase_sf"/>
</dbReference>
<keyword evidence="12" id="KW-1133">Transmembrane helix</keyword>
<name>A0A7H8QGY4_TALRU</name>
<evidence type="ECO:0000256" key="12">
    <source>
        <dbReference type="SAM" id="Phobius"/>
    </source>
</evidence>
<evidence type="ECO:0000313" key="15">
    <source>
        <dbReference type="Proteomes" id="UP000509510"/>
    </source>
</evidence>
<evidence type="ECO:0000256" key="10">
    <source>
        <dbReference type="PIRNR" id="PIRNR016302"/>
    </source>
</evidence>
<dbReference type="GO" id="GO:0009272">
    <property type="term" value="P:fungal-type cell wall biogenesis"/>
    <property type="evidence" value="ECO:0007669"/>
    <property type="project" value="TreeGrafter"/>
</dbReference>
<evidence type="ECO:0000256" key="13">
    <source>
        <dbReference type="SAM" id="SignalP"/>
    </source>
</evidence>
<keyword evidence="7 12" id="KW-0472">Membrane</keyword>
<evidence type="ECO:0000256" key="4">
    <source>
        <dbReference type="ARBA" id="ARBA00012350"/>
    </source>
</evidence>
<evidence type="ECO:0000313" key="14">
    <source>
        <dbReference type="EMBL" id="QKX53197.1"/>
    </source>
</evidence>
<gene>
    <name evidence="14" type="ORF">TRUGW13939_00273</name>
</gene>
<evidence type="ECO:0000256" key="2">
    <source>
        <dbReference type="ARBA" id="ARBA00004308"/>
    </source>
</evidence>
<keyword evidence="12" id="KW-0812">Transmembrane</keyword>
<dbReference type="KEGG" id="trg:TRUGW13939_00273"/>
<evidence type="ECO:0000256" key="7">
    <source>
        <dbReference type="ARBA" id="ARBA00023136"/>
    </source>
</evidence>
<dbReference type="EMBL" id="CP055898">
    <property type="protein sequence ID" value="QKX53197.1"/>
    <property type="molecule type" value="Genomic_DNA"/>
</dbReference>